<dbReference type="RefSeq" id="WP_153728699.1">
    <property type="nucleotide sequence ID" value="NZ_WJNH01000006.1"/>
</dbReference>
<name>A0A6G1X7D7_9BACI</name>
<evidence type="ECO:0000313" key="3">
    <source>
        <dbReference type="Proteomes" id="UP000480185"/>
    </source>
</evidence>
<protein>
    <submittedName>
        <fullName evidence="2">HD domain-containing protein</fullName>
    </submittedName>
</protein>
<evidence type="ECO:0000313" key="2">
    <source>
        <dbReference type="EMBL" id="MRG86790.1"/>
    </source>
</evidence>
<proteinExistence type="predicted"/>
<sequence length="211" mass="24313">MFSQAEELFERISQDNEVLRVFKFHSYRVMHFASLLAEEVQCLDEDMRVASLLHDIGKMGLSKDILLKPAKLDPLEFEIIKAHSHIGNNILRKTLNAPRAALFVRDHHERWDGKGYPRGLSGEQISLQGRIISICDAFDTMTIDRRNYDKQTLTFEKAFEELRNCSWGQFDGDLVEAFITVIGKLQLSDPSLWFDKLDKIEEVLSPQAKKS</sequence>
<dbReference type="Pfam" id="PF13487">
    <property type="entry name" value="HD_5"/>
    <property type="match status" value="1"/>
</dbReference>
<dbReference type="EMBL" id="WJNH01000006">
    <property type="protein sequence ID" value="MRG86790.1"/>
    <property type="molecule type" value="Genomic_DNA"/>
</dbReference>
<keyword evidence="3" id="KW-1185">Reference proteome</keyword>
<organism evidence="2 3">
    <name type="scientific">Salinibacillus xinjiangensis</name>
    <dbReference type="NCBI Taxonomy" id="1229268"/>
    <lineage>
        <taxon>Bacteria</taxon>
        <taxon>Bacillati</taxon>
        <taxon>Bacillota</taxon>
        <taxon>Bacilli</taxon>
        <taxon>Bacillales</taxon>
        <taxon>Bacillaceae</taxon>
        <taxon>Salinibacillus</taxon>
    </lineage>
</organism>
<evidence type="ECO:0000259" key="1">
    <source>
        <dbReference type="PROSITE" id="PS51832"/>
    </source>
</evidence>
<dbReference type="OrthoDB" id="9759601at2"/>
<dbReference type="PANTHER" id="PTHR43155">
    <property type="entry name" value="CYCLIC DI-GMP PHOSPHODIESTERASE PA4108-RELATED"/>
    <property type="match status" value="1"/>
</dbReference>
<dbReference type="InterPro" id="IPR003607">
    <property type="entry name" value="HD/PDEase_dom"/>
</dbReference>
<accession>A0A6G1X7D7</accession>
<dbReference type="NCBIfam" id="TIGR00277">
    <property type="entry name" value="HDIG"/>
    <property type="match status" value="1"/>
</dbReference>
<dbReference type="AlphaFoldDB" id="A0A6G1X7D7"/>
<dbReference type="PROSITE" id="PS51832">
    <property type="entry name" value="HD_GYP"/>
    <property type="match status" value="1"/>
</dbReference>
<comment type="caution">
    <text evidence="2">The sequence shown here is derived from an EMBL/GenBank/DDBJ whole genome shotgun (WGS) entry which is preliminary data.</text>
</comment>
<feature type="domain" description="HD-GYP" evidence="1">
    <location>
        <begin position="1"/>
        <end position="194"/>
    </location>
</feature>
<dbReference type="InterPro" id="IPR037522">
    <property type="entry name" value="HD_GYP_dom"/>
</dbReference>
<gene>
    <name evidence="2" type="ORF">GH754_10765</name>
</gene>
<dbReference type="Proteomes" id="UP000480185">
    <property type="component" value="Unassembled WGS sequence"/>
</dbReference>
<dbReference type="Gene3D" id="1.10.3210.10">
    <property type="entry name" value="Hypothetical protein af1432"/>
    <property type="match status" value="1"/>
</dbReference>
<dbReference type="InterPro" id="IPR006675">
    <property type="entry name" value="HDIG_dom"/>
</dbReference>
<dbReference type="CDD" id="cd00077">
    <property type="entry name" value="HDc"/>
    <property type="match status" value="1"/>
</dbReference>
<dbReference type="SUPFAM" id="SSF109604">
    <property type="entry name" value="HD-domain/PDEase-like"/>
    <property type="match status" value="1"/>
</dbReference>
<reference evidence="2 3" key="1">
    <citation type="submission" date="2019-11" db="EMBL/GenBank/DDBJ databases">
        <authorList>
            <person name="Li J."/>
        </authorList>
    </citation>
    <scope>NUCLEOTIDE SEQUENCE [LARGE SCALE GENOMIC DNA]</scope>
    <source>
        <strain evidence="2 3">J4</strain>
    </source>
</reference>
<dbReference type="SMART" id="SM00471">
    <property type="entry name" value="HDc"/>
    <property type="match status" value="1"/>
</dbReference>